<evidence type="ECO:0000313" key="6">
    <source>
        <dbReference type="EMBL" id="QEE14440.1"/>
    </source>
</evidence>
<feature type="region of interest" description="Disordered" evidence="3">
    <location>
        <begin position="205"/>
        <end position="225"/>
    </location>
</feature>
<feature type="domain" description="Pyruvate flavodoxin/ferredoxin oxidoreductase pyrimidine binding" evidence="4">
    <location>
        <begin position="16"/>
        <end position="253"/>
    </location>
</feature>
<dbReference type="GO" id="GO:0043807">
    <property type="term" value="F:3-methyl-2-oxobutanoate dehydrogenase (ferredoxin) activity"/>
    <property type="evidence" value="ECO:0007669"/>
    <property type="project" value="UniProtKB-EC"/>
</dbReference>
<dbReference type="Proteomes" id="UP000321408">
    <property type="component" value="Chromosome"/>
</dbReference>
<dbReference type="InterPro" id="IPR050722">
    <property type="entry name" value="Pyruvate:ferred/Flavod_OxRd"/>
</dbReference>
<gene>
    <name evidence="6" type="ORF">DSAG12_00253</name>
</gene>
<reference evidence="6 7" key="2">
    <citation type="journal article" date="2024" name="Int. J. Syst. Evol. Microbiol.">
        <title>Promethearchaeum syntrophicum gen. nov., sp. nov., an anaerobic, obligately syntrophic archaeon, the first isolate of the lineage 'Asgard' archaea, and proposal of the new archaeal phylum Promethearchaeota phyl. nov. and kingdom Promethearchaeati regn. nov.</title>
        <authorList>
            <person name="Imachi H."/>
            <person name="Nobu M.K."/>
            <person name="Kato S."/>
            <person name="Takaki Y."/>
            <person name="Miyazaki M."/>
            <person name="Miyata M."/>
            <person name="Ogawara M."/>
            <person name="Saito Y."/>
            <person name="Sakai S."/>
            <person name="Tahara Y.O."/>
            <person name="Takano Y."/>
            <person name="Tasumi E."/>
            <person name="Uematsu K."/>
            <person name="Yoshimura T."/>
            <person name="Itoh T."/>
            <person name="Ohkuma M."/>
            <person name="Takai K."/>
        </authorList>
    </citation>
    <scope>NUCLEOTIDE SEQUENCE [LARGE SCALE GENOMIC DNA]</scope>
    <source>
        <strain evidence="6 7">MK-D1</strain>
    </source>
</reference>
<organism evidence="6 7">
    <name type="scientific">Promethearchaeum syntrophicum</name>
    <dbReference type="NCBI Taxonomy" id="2594042"/>
    <lineage>
        <taxon>Archaea</taxon>
        <taxon>Promethearchaeati</taxon>
        <taxon>Promethearchaeota</taxon>
        <taxon>Promethearchaeia</taxon>
        <taxon>Promethearchaeales</taxon>
        <taxon>Promethearchaeaceae</taxon>
        <taxon>Promethearchaeum</taxon>
    </lineage>
</organism>
<proteinExistence type="predicted"/>
<dbReference type="RefSeq" id="WP_162306500.1">
    <property type="nucleotide sequence ID" value="NZ_CP042905.2"/>
</dbReference>
<keyword evidence="2" id="KW-0560">Oxidoreductase</keyword>
<evidence type="ECO:0000256" key="2">
    <source>
        <dbReference type="ARBA" id="ARBA00023002"/>
    </source>
</evidence>
<sequence length="419" mass="46218">MPKKIVITGNHAAAYACKSVGVEVVAAYPITPQSPVVEKISEFVEAGEMKKFNTQFVCVESEQSAISGVIAASATGCRVFTASSANGLAYMFELLCWAAGSRLPVVMCIAMRGLGAPWTVWTDHQDAFSVRDVGFMQQFVESNQEIYDTVLMSYRIAEDPRVYLPSFVSYDGYILSHTMMPVQIEDDDKVAEFLPALKPHTDLTNMGTRPGLNPVTPPDLTIRPEGNTPGYYEFRYSMQKAHENAFEVIEEAAKDFARIFGRSYGNGIYKAYKADDAEILIFAVASVASESRGVVDRLREEGLKIGLISLKLFRPFPVKHLREAFSQANLVVVFDRDIGYGHEGILAYELKAALYPAEHRPIIRGFIVGLGGRDITPEDLIGGVKKAISEKDDRNVQMATHTDFIGLKLEQLGFTKGGD</sequence>
<dbReference type="Pfam" id="PF17147">
    <property type="entry name" value="PFOR_II"/>
    <property type="match status" value="1"/>
</dbReference>
<dbReference type="PANTHER" id="PTHR32154">
    <property type="entry name" value="PYRUVATE-FLAVODOXIN OXIDOREDUCTASE-RELATED"/>
    <property type="match status" value="1"/>
</dbReference>
<dbReference type="Gene3D" id="3.40.50.970">
    <property type="match status" value="1"/>
</dbReference>
<reference evidence="6 7" key="1">
    <citation type="journal article" date="2020" name="Nature">
        <title>Isolation of an archaeon at the prokaryote-eukaryote interface.</title>
        <authorList>
            <person name="Imachi H."/>
            <person name="Nobu M.K."/>
            <person name="Nakahara N."/>
            <person name="Morono Y."/>
            <person name="Ogawara M."/>
            <person name="Takaki Y."/>
            <person name="Takano Y."/>
            <person name="Uematsu K."/>
            <person name="Ikuta T."/>
            <person name="Ito M."/>
            <person name="Matsui Y."/>
            <person name="Miyazaki M."/>
            <person name="Murata K."/>
            <person name="Saito Y."/>
            <person name="Sakai S."/>
            <person name="Song C."/>
            <person name="Tasumi E."/>
            <person name="Yamanaka Y."/>
            <person name="Yamaguchi T."/>
            <person name="Kamagata Y."/>
            <person name="Tamaki H."/>
            <person name="Takai K."/>
        </authorList>
    </citation>
    <scope>NUCLEOTIDE SEQUENCE [LARGE SCALE GENOMIC DNA]</scope>
    <source>
        <strain evidence="6 7">MK-D1</strain>
    </source>
</reference>
<keyword evidence="7" id="KW-1185">Reference proteome</keyword>
<dbReference type="PROSITE" id="PS51257">
    <property type="entry name" value="PROKAR_LIPOPROTEIN"/>
    <property type="match status" value="1"/>
</dbReference>
<dbReference type="InterPro" id="IPR033412">
    <property type="entry name" value="PFOR_II"/>
</dbReference>
<evidence type="ECO:0000259" key="4">
    <source>
        <dbReference type="Pfam" id="PF01855"/>
    </source>
</evidence>
<dbReference type="InterPro" id="IPR002880">
    <property type="entry name" value="Pyrv_Fd/Flavodoxin_OxRdtase_N"/>
</dbReference>
<dbReference type="GO" id="GO:0019752">
    <property type="term" value="P:carboxylic acid metabolic process"/>
    <property type="evidence" value="ECO:0007669"/>
    <property type="project" value="UniProtKB-ARBA"/>
</dbReference>
<dbReference type="GeneID" id="41328256"/>
<dbReference type="GO" id="GO:0006979">
    <property type="term" value="P:response to oxidative stress"/>
    <property type="evidence" value="ECO:0007669"/>
    <property type="project" value="TreeGrafter"/>
</dbReference>
<evidence type="ECO:0000256" key="1">
    <source>
        <dbReference type="ARBA" id="ARBA00011595"/>
    </source>
</evidence>
<dbReference type="SUPFAM" id="SSF52518">
    <property type="entry name" value="Thiamin diphosphate-binding fold (THDP-binding)"/>
    <property type="match status" value="1"/>
</dbReference>
<dbReference type="SUPFAM" id="SSF52922">
    <property type="entry name" value="TK C-terminal domain-like"/>
    <property type="match status" value="1"/>
</dbReference>
<accession>A0A5B9D6H7</accession>
<dbReference type="PANTHER" id="PTHR32154:SF0">
    <property type="entry name" value="PYRUVATE-FLAVODOXIN OXIDOREDUCTASE-RELATED"/>
    <property type="match status" value="1"/>
</dbReference>
<dbReference type="Pfam" id="PF01855">
    <property type="entry name" value="POR_N"/>
    <property type="match status" value="1"/>
</dbReference>
<dbReference type="EMBL" id="CP042905">
    <property type="protein sequence ID" value="QEE14440.1"/>
    <property type="molecule type" value="Genomic_DNA"/>
</dbReference>
<keyword evidence="6" id="KW-0670">Pyruvate</keyword>
<dbReference type="InterPro" id="IPR009014">
    <property type="entry name" value="Transketo_C/PFOR_II"/>
</dbReference>
<dbReference type="FunFam" id="3.40.50.970:FF:000012">
    <property type="entry name" value="Pyruvate:ferredoxin (Flavodoxin) oxidoreductase"/>
    <property type="match status" value="1"/>
</dbReference>
<dbReference type="FunFam" id="3.40.50.920:FF:000010">
    <property type="entry name" value="Pyruvate ferredoxin oxidoreductase, alpha subunit"/>
    <property type="match status" value="1"/>
</dbReference>
<dbReference type="CDD" id="cd07034">
    <property type="entry name" value="TPP_PYR_PFOR_IOR-alpha_like"/>
    <property type="match status" value="1"/>
</dbReference>
<dbReference type="GO" id="GO:0044272">
    <property type="term" value="P:sulfur compound biosynthetic process"/>
    <property type="evidence" value="ECO:0007669"/>
    <property type="project" value="UniProtKB-ARBA"/>
</dbReference>
<protein>
    <submittedName>
        <fullName evidence="6">Pyruvate ferredoxin oxidoreductase</fullName>
    </submittedName>
</protein>
<feature type="domain" description="Pyruvate:ferredoxin oxidoreductase core" evidence="5">
    <location>
        <begin position="277"/>
        <end position="380"/>
    </location>
</feature>
<comment type="subunit">
    <text evidence="1">Heterotetramer of one alpha, one beta, one delta and one gamma chain.</text>
</comment>
<dbReference type="KEGG" id="psyt:DSAG12_00253"/>
<dbReference type="InterPro" id="IPR029061">
    <property type="entry name" value="THDP-binding"/>
</dbReference>
<dbReference type="OrthoDB" id="372068at2157"/>
<name>A0A5B9D6H7_9ARCH</name>
<dbReference type="AlphaFoldDB" id="A0A5B9D6H7"/>
<evidence type="ECO:0000313" key="7">
    <source>
        <dbReference type="Proteomes" id="UP000321408"/>
    </source>
</evidence>
<evidence type="ECO:0000256" key="3">
    <source>
        <dbReference type="SAM" id="MobiDB-lite"/>
    </source>
</evidence>
<dbReference type="Gene3D" id="3.40.50.920">
    <property type="match status" value="1"/>
</dbReference>
<evidence type="ECO:0000259" key="5">
    <source>
        <dbReference type="Pfam" id="PF17147"/>
    </source>
</evidence>